<dbReference type="AlphaFoldDB" id="A0AA51X6Z2"/>
<dbReference type="Gene3D" id="2.60.40.10">
    <property type="entry name" value="Immunoglobulins"/>
    <property type="match status" value="2"/>
</dbReference>
<dbReference type="NCBIfam" id="TIGR03296">
    <property type="entry name" value="M6dom_TIGR03296"/>
    <property type="match status" value="1"/>
</dbReference>
<dbReference type="PANTHER" id="PTHR41775">
    <property type="entry name" value="SECRETED PROTEIN-RELATED"/>
    <property type="match status" value="1"/>
</dbReference>
<dbReference type="InterPro" id="IPR022409">
    <property type="entry name" value="PKD/Chitinase_dom"/>
</dbReference>
<feature type="signal peptide" evidence="1">
    <location>
        <begin position="1"/>
        <end position="24"/>
    </location>
</feature>
<evidence type="ECO:0000313" key="4">
    <source>
        <dbReference type="Proteomes" id="UP001239782"/>
    </source>
</evidence>
<dbReference type="Pfam" id="PF18911">
    <property type="entry name" value="PKD_4"/>
    <property type="match status" value="2"/>
</dbReference>
<dbReference type="Pfam" id="PF05547">
    <property type="entry name" value="Peptidase_M6"/>
    <property type="match status" value="1"/>
</dbReference>
<feature type="chain" id="PRO_5041449259" evidence="1">
    <location>
        <begin position="25"/>
        <end position="930"/>
    </location>
</feature>
<dbReference type="EMBL" id="CP133548">
    <property type="protein sequence ID" value="WMS87369.1"/>
    <property type="molecule type" value="Genomic_DNA"/>
</dbReference>
<dbReference type="InterPro" id="IPR048665">
    <property type="entry name" value="InhA-like_VEG"/>
</dbReference>
<dbReference type="PANTHER" id="PTHR41775:SF1">
    <property type="entry name" value="PEPTIDASE M6-LIKE DOMAIN-CONTAINING PROTEIN"/>
    <property type="match status" value="1"/>
</dbReference>
<evidence type="ECO:0000256" key="1">
    <source>
        <dbReference type="SAM" id="SignalP"/>
    </source>
</evidence>
<dbReference type="InterPro" id="IPR035986">
    <property type="entry name" value="PKD_dom_sf"/>
</dbReference>
<dbReference type="GO" id="GO:0006508">
    <property type="term" value="P:proteolysis"/>
    <property type="evidence" value="ECO:0007669"/>
    <property type="project" value="InterPro"/>
</dbReference>
<evidence type="ECO:0000313" key="3">
    <source>
        <dbReference type="EMBL" id="WMS87369.1"/>
    </source>
</evidence>
<dbReference type="Pfam" id="PF20774">
    <property type="entry name" value="InhA-like_VEG"/>
    <property type="match status" value="1"/>
</dbReference>
<proteinExistence type="predicted"/>
<dbReference type="Pfam" id="PF20773">
    <property type="entry name" value="InhA-like_MAM"/>
    <property type="match status" value="1"/>
</dbReference>
<dbReference type="KEGG" id="plei:Q9312_00215"/>
<dbReference type="GO" id="GO:0008233">
    <property type="term" value="F:peptidase activity"/>
    <property type="evidence" value="ECO:0007669"/>
    <property type="project" value="InterPro"/>
</dbReference>
<dbReference type="SMART" id="SM00089">
    <property type="entry name" value="PKD"/>
    <property type="match status" value="2"/>
</dbReference>
<protein>
    <submittedName>
        <fullName evidence="3">Immune inhibitor A</fullName>
    </submittedName>
</protein>
<evidence type="ECO:0000259" key="2">
    <source>
        <dbReference type="PROSITE" id="PS50093"/>
    </source>
</evidence>
<accession>A0AA51X6Z2</accession>
<dbReference type="InterPro" id="IPR000601">
    <property type="entry name" value="PKD_dom"/>
</dbReference>
<dbReference type="InterPro" id="IPR013783">
    <property type="entry name" value="Ig-like_fold"/>
</dbReference>
<gene>
    <name evidence="3" type="ORF">Q9312_00215</name>
</gene>
<dbReference type="CDD" id="cd00146">
    <property type="entry name" value="PKD"/>
    <property type="match status" value="2"/>
</dbReference>
<dbReference type="SUPFAM" id="SSF55486">
    <property type="entry name" value="Metalloproteases ('zincins'), catalytic domain"/>
    <property type="match status" value="1"/>
</dbReference>
<name>A0AA51X6Z2_9GAMM</name>
<feature type="domain" description="PKD" evidence="2">
    <location>
        <begin position="814"/>
        <end position="900"/>
    </location>
</feature>
<dbReference type="InterPro" id="IPR008757">
    <property type="entry name" value="Peptidase_M6-like_domain"/>
</dbReference>
<dbReference type="PROSITE" id="PS50093">
    <property type="entry name" value="PKD"/>
    <property type="match status" value="2"/>
</dbReference>
<feature type="domain" description="PKD" evidence="2">
    <location>
        <begin position="732"/>
        <end position="811"/>
    </location>
</feature>
<dbReference type="Proteomes" id="UP001239782">
    <property type="component" value="Chromosome"/>
</dbReference>
<reference evidence="3 4" key="1">
    <citation type="submission" date="2023-08" db="EMBL/GenBank/DDBJ databases">
        <title>Pleionea litopenaei sp. nov., isolated from stomach of juvenile Litopenaeus vannamei.</title>
        <authorList>
            <person name="Rho A.M."/>
            <person name="Hwang C.Y."/>
        </authorList>
    </citation>
    <scope>NUCLEOTIDE SEQUENCE [LARGE SCALE GENOMIC DNA]</scope>
    <source>
        <strain evidence="3 4">HL-JVS1</strain>
    </source>
</reference>
<dbReference type="SUPFAM" id="SSF49299">
    <property type="entry name" value="PKD domain"/>
    <property type="match status" value="2"/>
</dbReference>
<sequence>MFKLTPIHSLLLAGAVAATGFVAAAPQDEVISLRDPGVINKERIVYWLKKNGAIEEHASQAVIEQALNNYLRNTASGHTKPMVVRVMEEKALKNHAKYNKSSKASMASTVKVLSVLIDFPDLPYDDNRLTPSDTDMYYSSYPVSHYQDLQFSTTGYTGPSGQNLMSGYQYYQAESGGSFSFTGETFGWVTADNNASYYGANDPNRNDNDIRPQDLIKEAVQKAVTANNIDLSEFDLEDPYDRDQDGNLDEPDGFIDHVMVYHSSIGEEAGGGVLGDDAIWAHRFFVNYTGNFNTMGFPIDYGTCSQNSTCIRLYGYTVQPLTAATGVVVHEFGHDLGLADEYDIGNNSAGSPVGNWSVMASGSWTGSPSGTVPTGFSPYARDYFQDKFGGNWITQTEINFADLNSTGVTQNLVEAVNHNGATANQIRVAMPVAQAEPYAGNFQYYSGQGDNLSNSMSFDLSVPSGTNIALEMKAHWNIEEDWDYAWVKINGTPVAGNHTSPTNPYTGQYPEYDGVVNYISGASSEIVGAEGLESWVDLSFDLSAYAGQNVTVTFEYITDANTGSYGFAADEIALTVDGSTSYTDGAETAVATLSGFTRIGALQDFAAPTYYYVQLRSHNGVDAGLDSRSYTDGVVLWYRNDNYSDNRVGDHPGYGFIGVVDANQTLVGGQTSSQIRDAAFQLGGFDVFRDTDDYSQPGMPAAGLVLPVHGFEMQILTQANDNTTASVLLKANGLALSGGFNVAKDELSVTFTNTSFGGTAPYTYSWDFGDGNTSTAASPTHVYAAEGTYTVTLTVTDADTTVAEYSEDVTVAELLILPLAAFSQTITDLTVNFNNTSTSGRGALSYSWDFGDGNSSTATSPTHTYAAAGTYTVVLEVTDSVGSVDTSTKTITVTAPQTGGNGGGSSGGGGSLPPIVIALLGLVALRQRRR</sequence>
<dbReference type="RefSeq" id="WP_309202510.1">
    <property type="nucleotide sequence ID" value="NZ_CP133548.1"/>
</dbReference>
<organism evidence="3 4">
    <name type="scientific">Pleionea litopenaei</name>
    <dbReference type="NCBI Taxonomy" id="3070815"/>
    <lineage>
        <taxon>Bacteria</taxon>
        <taxon>Pseudomonadati</taxon>
        <taxon>Pseudomonadota</taxon>
        <taxon>Gammaproteobacteria</taxon>
        <taxon>Oceanospirillales</taxon>
        <taxon>Pleioneaceae</taxon>
        <taxon>Pleionea</taxon>
    </lineage>
</organism>
<keyword evidence="4" id="KW-1185">Reference proteome</keyword>
<keyword evidence="1" id="KW-0732">Signal</keyword>